<dbReference type="Proteomes" id="UP000799764">
    <property type="component" value="Unassembled WGS sequence"/>
</dbReference>
<keyword evidence="2" id="KW-1185">Reference proteome</keyword>
<organism evidence="1 2">
    <name type="scientific">Karstenula rhodostoma CBS 690.94</name>
    <dbReference type="NCBI Taxonomy" id="1392251"/>
    <lineage>
        <taxon>Eukaryota</taxon>
        <taxon>Fungi</taxon>
        <taxon>Dikarya</taxon>
        <taxon>Ascomycota</taxon>
        <taxon>Pezizomycotina</taxon>
        <taxon>Dothideomycetes</taxon>
        <taxon>Pleosporomycetidae</taxon>
        <taxon>Pleosporales</taxon>
        <taxon>Massarineae</taxon>
        <taxon>Didymosphaeriaceae</taxon>
        <taxon>Karstenula</taxon>
    </lineage>
</organism>
<reference evidence="1" key="1">
    <citation type="journal article" date="2020" name="Stud. Mycol.">
        <title>101 Dothideomycetes genomes: a test case for predicting lifestyles and emergence of pathogens.</title>
        <authorList>
            <person name="Haridas S."/>
            <person name="Albert R."/>
            <person name="Binder M."/>
            <person name="Bloem J."/>
            <person name="Labutti K."/>
            <person name="Salamov A."/>
            <person name="Andreopoulos B."/>
            <person name="Baker S."/>
            <person name="Barry K."/>
            <person name="Bills G."/>
            <person name="Bluhm B."/>
            <person name="Cannon C."/>
            <person name="Castanera R."/>
            <person name="Culley D."/>
            <person name="Daum C."/>
            <person name="Ezra D."/>
            <person name="Gonzalez J."/>
            <person name="Henrissat B."/>
            <person name="Kuo A."/>
            <person name="Liang C."/>
            <person name="Lipzen A."/>
            <person name="Lutzoni F."/>
            <person name="Magnuson J."/>
            <person name="Mondo S."/>
            <person name="Nolan M."/>
            <person name="Ohm R."/>
            <person name="Pangilinan J."/>
            <person name="Park H.-J."/>
            <person name="Ramirez L."/>
            <person name="Alfaro M."/>
            <person name="Sun H."/>
            <person name="Tritt A."/>
            <person name="Yoshinaga Y."/>
            <person name="Zwiers L.-H."/>
            <person name="Turgeon B."/>
            <person name="Goodwin S."/>
            <person name="Spatafora J."/>
            <person name="Crous P."/>
            <person name="Grigoriev I."/>
        </authorList>
    </citation>
    <scope>NUCLEOTIDE SEQUENCE</scope>
    <source>
        <strain evidence="1">CBS 690.94</strain>
    </source>
</reference>
<sequence>MTDTDTYWFRFTFGFASTDSLSVHLHFASTRNGDSSSPAQLCAPAFLAFVFTLSRPRSLLLPRHGNGRQLRRDGLSFHSTHSLRLRRLERSISTTPPPSCRHAFLRTYLLRLKRCRDSRRKVLLICFHCFLSSTSPKFLVY</sequence>
<evidence type="ECO:0000313" key="2">
    <source>
        <dbReference type="Proteomes" id="UP000799764"/>
    </source>
</evidence>
<dbReference type="AlphaFoldDB" id="A0A9P4UDN8"/>
<gene>
    <name evidence="1" type="ORF">P171DRAFT_261815</name>
</gene>
<proteinExistence type="predicted"/>
<comment type="caution">
    <text evidence="1">The sequence shown here is derived from an EMBL/GenBank/DDBJ whole genome shotgun (WGS) entry which is preliminary data.</text>
</comment>
<dbReference type="EMBL" id="MU001498">
    <property type="protein sequence ID" value="KAF2446541.1"/>
    <property type="molecule type" value="Genomic_DNA"/>
</dbReference>
<accession>A0A9P4UDN8</accession>
<protein>
    <submittedName>
        <fullName evidence="1">Uncharacterized protein</fullName>
    </submittedName>
</protein>
<evidence type="ECO:0000313" key="1">
    <source>
        <dbReference type="EMBL" id="KAF2446541.1"/>
    </source>
</evidence>
<name>A0A9P4UDN8_9PLEO</name>